<evidence type="ECO:0000256" key="3">
    <source>
        <dbReference type="ARBA" id="ARBA00023163"/>
    </source>
</evidence>
<keyword evidence="3" id="KW-0804">Transcription</keyword>
<dbReference type="PROSITE" id="PS00041">
    <property type="entry name" value="HTH_ARAC_FAMILY_1"/>
    <property type="match status" value="1"/>
</dbReference>
<evidence type="ECO:0000256" key="1">
    <source>
        <dbReference type="ARBA" id="ARBA00023015"/>
    </source>
</evidence>
<dbReference type="RefSeq" id="WP_109927747.1">
    <property type="nucleotide sequence ID" value="NZ_QGNY01000001.1"/>
</dbReference>
<evidence type="ECO:0000313" key="7">
    <source>
        <dbReference type="Proteomes" id="UP000245391"/>
    </source>
</evidence>
<evidence type="ECO:0000259" key="5">
    <source>
        <dbReference type="PROSITE" id="PS01124"/>
    </source>
</evidence>
<accession>A0A317F1P2</accession>
<dbReference type="EMBL" id="QGNY01000001">
    <property type="protein sequence ID" value="PWS33160.1"/>
    <property type="molecule type" value="Genomic_DNA"/>
</dbReference>
<evidence type="ECO:0000256" key="2">
    <source>
        <dbReference type="ARBA" id="ARBA00023125"/>
    </source>
</evidence>
<dbReference type="InterPro" id="IPR018062">
    <property type="entry name" value="HTH_AraC-typ_CS"/>
</dbReference>
<comment type="caution">
    <text evidence="6">The sequence shown here is derived from an EMBL/GenBank/DDBJ whole genome shotgun (WGS) entry which is preliminary data.</text>
</comment>
<feature type="transmembrane region" description="Helical" evidence="4">
    <location>
        <begin position="99"/>
        <end position="118"/>
    </location>
</feature>
<organism evidence="6 7">
    <name type="scientific">Pedobacter paludis</name>
    <dbReference type="NCBI Taxonomy" id="2203212"/>
    <lineage>
        <taxon>Bacteria</taxon>
        <taxon>Pseudomonadati</taxon>
        <taxon>Bacteroidota</taxon>
        <taxon>Sphingobacteriia</taxon>
        <taxon>Sphingobacteriales</taxon>
        <taxon>Sphingobacteriaceae</taxon>
        <taxon>Pedobacter</taxon>
    </lineage>
</organism>
<feature type="transmembrane region" description="Helical" evidence="4">
    <location>
        <begin position="31"/>
        <end position="51"/>
    </location>
</feature>
<feature type="transmembrane region" description="Helical" evidence="4">
    <location>
        <begin position="143"/>
        <end position="163"/>
    </location>
</feature>
<dbReference type="SUPFAM" id="SSF46689">
    <property type="entry name" value="Homeodomain-like"/>
    <property type="match status" value="1"/>
</dbReference>
<dbReference type="PANTHER" id="PTHR43280:SF29">
    <property type="entry name" value="ARAC-FAMILY TRANSCRIPTIONAL REGULATOR"/>
    <property type="match status" value="1"/>
</dbReference>
<feature type="transmembrane region" description="Helical" evidence="4">
    <location>
        <begin position="6"/>
        <end position="24"/>
    </location>
</feature>
<protein>
    <recommendedName>
        <fullName evidence="5">HTH araC/xylS-type domain-containing protein</fullName>
    </recommendedName>
</protein>
<feature type="transmembrane region" description="Helical" evidence="4">
    <location>
        <begin position="184"/>
        <end position="202"/>
    </location>
</feature>
<gene>
    <name evidence="6" type="ORF">DF947_00545</name>
</gene>
<keyword evidence="4" id="KW-0812">Transmembrane</keyword>
<dbReference type="AlphaFoldDB" id="A0A317F1P2"/>
<dbReference type="OrthoDB" id="704028at2"/>
<dbReference type="PANTHER" id="PTHR43280">
    <property type="entry name" value="ARAC-FAMILY TRANSCRIPTIONAL REGULATOR"/>
    <property type="match status" value="1"/>
</dbReference>
<dbReference type="GO" id="GO:0003700">
    <property type="term" value="F:DNA-binding transcription factor activity"/>
    <property type="evidence" value="ECO:0007669"/>
    <property type="project" value="InterPro"/>
</dbReference>
<keyword evidence="2" id="KW-0238">DNA-binding</keyword>
<keyword evidence="7" id="KW-1185">Reference proteome</keyword>
<feature type="transmembrane region" description="Helical" evidence="4">
    <location>
        <begin position="222"/>
        <end position="239"/>
    </location>
</feature>
<dbReference type="InterPro" id="IPR018060">
    <property type="entry name" value="HTH_AraC"/>
</dbReference>
<feature type="domain" description="HTH araC/xylS-type" evidence="5">
    <location>
        <begin position="287"/>
        <end position="391"/>
    </location>
</feature>
<evidence type="ECO:0000256" key="4">
    <source>
        <dbReference type="SAM" id="Phobius"/>
    </source>
</evidence>
<dbReference type="SMART" id="SM00342">
    <property type="entry name" value="HTH_ARAC"/>
    <property type="match status" value="1"/>
</dbReference>
<dbReference type="GO" id="GO:0043565">
    <property type="term" value="F:sequence-specific DNA binding"/>
    <property type="evidence" value="ECO:0007669"/>
    <property type="project" value="InterPro"/>
</dbReference>
<dbReference type="Pfam" id="PF12833">
    <property type="entry name" value="HTH_18"/>
    <property type="match status" value="1"/>
</dbReference>
<dbReference type="Gene3D" id="1.10.10.60">
    <property type="entry name" value="Homeodomain-like"/>
    <property type="match status" value="1"/>
</dbReference>
<sequence length="397" mass="45769">MHPIFLSVIGAIFIFSLIIIKLFLYGKNKRYLNFWLSISITGIIWFALIYLLTNSGQIKNYPFLFNKGLPLYYLIAPGLFLYIRGSLNTNYSNFRKQDLVHLILTIPAFISILPYNLLSYNQQQEIVSRIARDVHFAFSKSQYIVNPMHWFAFPASACVYCFFQFREIWKASTLKNDGLKSIKWLYVFTGVCAAIFIGMLAMNISVFKNLGEAWFILQNSKIVSFLCLSVLFLSFLFFLHPEFIYGFKRAAVINQISPEAENIEPEPLLKSEKGEAKIRKIDTNLVLRVESFIKEEEVFRQAGLTLSGFASLIDIPNHKLTELFNHHYKLNFNSYINSLRIDYVKTRLDGGDWKQFTFEAIANDAGFSSRNTFFLAFKKVTGLTPSGYISSLKNDKL</sequence>
<keyword evidence="4" id="KW-0472">Membrane</keyword>
<name>A0A317F1P2_9SPHI</name>
<dbReference type="PROSITE" id="PS01124">
    <property type="entry name" value="HTH_ARAC_FAMILY_2"/>
    <property type="match status" value="1"/>
</dbReference>
<keyword evidence="4" id="KW-1133">Transmembrane helix</keyword>
<feature type="transmembrane region" description="Helical" evidence="4">
    <location>
        <begin position="71"/>
        <end position="87"/>
    </location>
</feature>
<dbReference type="Proteomes" id="UP000245391">
    <property type="component" value="Unassembled WGS sequence"/>
</dbReference>
<reference evidence="7" key="1">
    <citation type="submission" date="2018-05" db="EMBL/GenBank/DDBJ databases">
        <title>Pedobacter paludis sp. nov., isolated from wetland soil.</title>
        <authorList>
            <person name="Zhang Y."/>
        </authorList>
    </citation>
    <scope>NUCLEOTIDE SEQUENCE [LARGE SCALE GENOMIC DNA]</scope>
    <source>
        <strain evidence="7">R-8</strain>
    </source>
</reference>
<evidence type="ECO:0000313" key="6">
    <source>
        <dbReference type="EMBL" id="PWS33160.1"/>
    </source>
</evidence>
<dbReference type="InterPro" id="IPR009057">
    <property type="entry name" value="Homeodomain-like_sf"/>
</dbReference>
<proteinExistence type="predicted"/>
<keyword evidence="1" id="KW-0805">Transcription regulation</keyword>